<gene>
    <name evidence="1" type="ORF">FOQG_19464</name>
</gene>
<proteinExistence type="predicted"/>
<dbReference type="Proteomes" id="UP000030663">
    <property type="component" value="Unassembled WGS sequence"/>
</dbReference>
<keyword evidence="2" id="KW-1185">Reference proteome</keyword>
<dbReference type="AlphaFoldDB" id="X0B208"/>
<sequence length="56" mass="6467">MLLHSLYQTETTRMNRLQAVTTRIPALTMTNCLHHPIVLFLSTATRAFLPLQHHLL</sequence>
<reference evidence="1 2" key="1">
    <citation type="submission" date="2011-11" db="EMBL/GenBank/DDBJ databases">
        <title>The Genome Sequence of Fusarium oxysporum PHW815.</title>
        <authorList>
            <consortium name="The Broad Institute Genome Sequencing Platform"/>
            <person name="Ma L.-J."/>
            <person name="Gale L.R."/>
            <person name="Schwartz D.C."/>
            <person name="Zhou S."/>
            <person name="Corby-Kistler H."/>
            <person name="Young S.K."/>
            <person name="Zeng Q."/>
            <person name="Gargeya S."/>
            <person name="Fitzgerald M."/>
            <person name="Haas B."/>
            <person name="Abouelleil A."/>
            <person name="Alvarado L."/>
            <person name="Arachchi H.M."/>
            <person name="Berlin A."/>
            <person name="Brown A."/>
            <person name="Chapman S.B."/>
            <person name="Chen Z."/>
            <person name="Dunbar C."/>
            <person name="Freedman E."/>
            <person name="Gearin G."/>
            <person name="Goldberg J."/>
            <person name="Griggs A."/>
            <person name="Gujja S."/>
            <person name="Heiman D."/>
            <person name="Howarth C."/>
            <person name="Larson L."/>
            <person name="Lui A."/>
            <person name="MacDonald P.J.P."/>
            <person name="Montmayeur A."/>
            <person name="Murphy C."/>
            <person name="Neiman D."/>
            <person name="Pearson M."/>
            <person name="Priest M."/>
            <person name="Roberts A."/>
            <person name="Saif S."/>
            <person name="Shea T."/>
            <person name="Shenoy N."/>
            <person name="Sisk P."/>
            <person name="Stolte C."/>
            <person name="Sykes S."/>
            <person name="Wortman J."/>
            <person name="Nusbaum C."/>
            <person name="Birren B."/>
        </authorList>
    </citation>
    <scope>NUCLEOTIDE SEQUENCE [LARGE SCALE GENOMIC DNA]</scope>
    <source>
        <strain evidence="1 2">54005</strain>
    </source>
</reference>
<organism evidence="1 2">
    <name type="scientific">Fusarium oxysporum f. sp. raphani 54005</name>
    <dbReference type="NCBI Taxonomy" id="1089458"/>
    <lineage>
        <taxon>Eukaryota</taxon>
        <taxon>Fungi</taxon>
        <taxon>Dikarya</taxon>
        <taxon>Ascomycota</taxon>
        <taxon>Pezizomycotina</taxon>
        <taxon>Sordariomycetes</taxon>
        <taxon>Hypocreomycetidae</taxon>
        <taxon>Hypocreales</taxon>
        <taxon>Nectriaceae</taxon>
        <taxon>Fusarium</taxon>
        <taxon>Fusarium oxysporum species complex</taxon>
    </lineage>
</organism>
<name>X0B208_FUSOX</name>
<accession>X0B208</accession>
<evidence type="ECO:0000313" key="1">
    <source>
        <dbReference type="EMBL" id="EXK75771.1"/>
    </source>
</evidence>
<evidence type="ECO:0000313" key="2">
    <source>
        <dbReference type="Proteomes" id="UP000030663"/>
    </source>
</evidence>
<dbReference type="EMBL" id="KI979831">
    <property type="protein sequence ID" value="EXK75771.1"/>
    <property type="molecule type" value="Genomic_DNA"/>
</dbReference>
<protein>
    <submittedName>
        <fullName evidence="1">Uncharacterized protein</fullName>
    </submittedName>
</protein>
<dbReference type="HOGENOM" id="CLU_3014253_0_0_1"/>